<dbReference type="EMBL" id="QTSX02007201">
    <property type="protein sequence ID" value="KAJ9049764.1"/>
    <property type="molecule type" value="Genomic_DNA"/>
</dbReference>
<sequence>MDTKRRIGQLIAYVESEKERELKCLYGEEGAILPPLYSVQLRMSQPRVGLGGRM</sequence>
<proteinExistence type="predicted"/>
<evidence type="ECO:0000313" key="2">
    <source>
        <dbReference type="Proteomes" id="UP001165960"/>
    </source>
</evidence>
<protein>
    <submittedName>
        <fullName evidence="1">Uncharacterized protein</fullName>
    </submittedName>
</protein>
<accession>A0ACC2RI89</accession>
<gene>
    <name evidence="1" type="ORF">DSO57_1021132</name>
</gene>
<evidence type="ECO:0000313" key="1">
    <source>
        <dbReference type="EMBL" id="KAJ9049764.1"/>
    </source>
</evidence>
<reference evidence="1" key="1">
    <citation type="submission" date="2022-04" db="EMBL/GenBank/DDBJ databases">
        <title>Genome of the entomopathogenic fungus Entomophthora muscae.</title>
        <authorList>
            <person name="Elya C."/>
            <person name="Lovett B.R."/>
            <person name="Lee E."/>
            <person name="Macias A.M."/>
            <person name="Hajek A.E."/>
            <person name="De Bivort B.L."/>
            <person name="Kasson M.T."/>
            <person name="De Fine Licht H.H."/>
            <person name="Stajich J.E."/>
        </authorList>
    </citation>
    <scope>NUCLEOTIDE SEQUENCE</scope>
    <source>
        <strain evidence="1">Berkeley</strain>
    </source>
</reference>
<organism evidence="1 2">
    <name type="scientific">Entomophthora muscae</name>
    <dbReference type="NCBI Taxonomy" id="34485"/>
    <lineage>
        <taxon>Eukaryota</taxon>
        <taxon>Fungi</taxon>
        <taxon>Fungi incertae sedis</taxon>
        <taxon>Zoopagomycota</taxon>
        <taxon>Entomophthoromycotina</taxon>
        <taxon>Entomophthoromycetes</taxon>
        <taxon>Entomophthorales</taxon>
        <taxon>Entomophthoraceae</taxon>
        <taxon>Entomophthora</taxon>
    </lineage>
</organism>
<comment type="caution">
    <text evidence="1">The sequence shown here is derived from an EMBL/GenBank/DDBJ whole genome shotgun (WGS) entry which is preliminary data.</text>
</comment>
<dbReference type="Proteomes" id="UP001165960">
    <property type="component" value="Unassembled WGS sequence"/>
</dbReference>
<name>A0ACC2RI89_9FUNG</name>
<keyword evidence="2" id="KW-1185">Reference proteome</keyword>